<feature type="compositionally biased region" description="Basic and acidic residues" evidence="3">
    <location>
        <begin position="469"/>
        <end position="478"/>
    </location>
</feature>
<accession>A0A8C9SQZ6</accession>
<dbReference type="Pfam" id="PF00435">
    <property type="entry name" value="Spectrin"/>
    <property type="match status" value="3"/>
</dbReference>
<dbReference type="CDD" id="cd00176">
    <property type="entry name" value="SPEC"/>
    <property type="match status" value="2"/>
</dbReference>
<dbReference type="GO" id="GO:0005198">
    <property type="term" value="F:structural molecule activity"/>
    <property type="evidence" value="ECO:0007669"/>
    <property type="project" value="TreeGrafter"/>
</dbReference>
<keyword evidence="2" id="KW-0106">Calcium</keyword>
<dbReference type="InterPro" id="IPR002048">
    <property type="entry name" value="EF_hand_dom"/>
</dbReference>
<dbReference type="SUPFAM" id="SSF47473">
    <property type="entry name" value="EF-hand"/>
    <property type="match status" value="1"/>
</dbReference>
<dbReference type="GO" id="GO:0005737">
    <property type="term" value="C:cytoplasm"/>
    <property type="evidence" value="ECO:0007669"/>
    <property type="project" value="TreeGrafter"/>
</dbReference>
<dbReference type="InterPro" id="IPR011992">
    <property type="entry name" value="EF-hand-dom_pair"/>
</dbReference>
<dbReference type="InterPro" id="IPR018159">
    <property type="entry name" value="Spectrin/alpha-actinin"/>
</dbReference>
<keyword evidence="6" id="KW-1185">Reference proteome</keyword>
<dbReference type="SUPFAM" id="SSF46966">
    <property type="entry name" value="Spectrin repeat"/>
    <property type="match status" value="5"/>
</dbReference>
<name>A0A8C9SQZ6_SCLFO</name>
<dbReference type="CDD" id="cd00051">
    <property type="entry name" value="EFh"/>
    <property type="match status" value="1"/>
</dbReference>
<dbReference type="GeneTree" id="ENSGT00940000166468"/>
<evidence type="ECO:0000256" key="3">
    <source>
        <dbReference type="SAM" id="MobiDB-lite"/>
    </source>
</evidence>
<dbReference type="Gene3D" id="1.20.58.60">
    <property type="match status" value="4"/>
</dbReference>
<dbReference type="PANTHER" id="PTHR23169:SF25">
    <property type="entry name" value="MICROTUBULE-ACTIN CROSS-LINKING FACTOR 1, ISOFORMS 1_2_3_4_5"/>
    <property type="match status" value="1"/>
</dbReference>
<dbReference type="FunFam" id="1.20.58.60:FF:000001">
    <property type="entry name" value="Microtubule-actin cross-linking factor 1"/>
    <property type="match status" value="2"/>
</dbReference>
<evidence type="ECO:0000256" key="2">
    <source>
        <dbReference type="ARBA" id="ARBA00022837"/>
    </source>
</evidence>
<dbReference type="GO" id="GO:0016020">
    <property type="term" value="C:membrane"/>
    <property type="evidence" value="ECO:0007669"/>
    <property type="project" value="TreeGrafter"/>
</dbReference>
<dbReference type="GO" id="GO:0045296">
    <property type="term" value="F:cadherin binding"/>
    <property type="evidence" value="ECO:0007669"/>
    <property type="project" value="TreeGrafter"/>
</dbReference>
<dbReference type="GO" id="GO:0005874">
    <property type="term" value="C:microtubule"/>
    <property type="evidence" value="ECO:0007669"/>
    <property type="project" value="TreeGrafter"/>
</dbReference>
<evidence type="ECO:0000256" key="1">
    <source>
        <dbReference type="ARBA" id="ARBA00022723"/>
    </source>
</evidence>
<dbReference type="GO" id="GO:0051893">
    <property type="term" value="P:regulation of focal adhesion assembly"/>
    <property type="evidence" value="ECO:0007669"/>
    <property type="project" value="TreeGrafter"/>
</dbReference>
<dbReference type="Ensembl" id="ENSSFOT00015037213.2">
    <property type="protein sequence ID" value="ENSSFOP00015036812.1"/>
    <property type="gene ID" value="ENSSFOG00015023414.2"/>
</dbReference>
<evidence type="ECO:0000313" key="5">
    <source>
        <dbReference type="Ensembl" id="ENSSFOP00015036812.1"/>
    </source>
</evidence>
<evidence type="ECO:0000259" key="4">
    <source>
        <dbReference type="PROSITE" id="PS50222"/>
    </source>
</evidence>
<reference evidence="5" key="2">
    <citation type="submission" date="2025-08" db="UniProtKB">
        <authorList>
            <consortium name="Ensembl"/>
        </authorList>
    </citation>
    <scope>IDENTIFICATION</scope>
</reference>
<protein>
    <recommendedName>
        <fullName evidence="4">EF-hand domain-containing protein</fullName>
    </recommendedName>
</protein>
<dbReference type="Pfam" id="PF13499">
    <property type="entry name" value="EF-hand_7"/>
    <property type="match status" value="1"/>
</dbReference>
<sequence length="637" mass="73089">MTALDSHRDLVEALESAGARLGSVGLEQDVVLVRSLLLRVQARWDQLVQSSLEREQRLEKARTTAEQFKGVWLDLWEWLQEADGKLDVDLETTDDPEKINSLLAEHKEFQKVLRSKRPVFYTTVRFCRTIREQATLPADTLKLGNLLGKIRDKWDCICGRSVDRQRLLEEVLLQVGQVAAALHGVFDWLLGAEPQLGEEQPVHGDLGLVAHLVDSHKVLQQELSKRAASVEALKRSTAELMDKGWSPSIWEKMELEELSRRWDSVCVLSVNRQLRLQQALKQAEEFRSAVQRVRAWLSGAEQSLQFRGVLPDELEPLQNLLHNQRELMEALQEKRPDVDKAMSMGQEILSACHPDSITPIRQAVAALQARFQEVLTWAKLHQQRLERALLELQDSAAQLDDLQSWLLWADTVLAQREAEPVPQDVPRLRALVVDHQAFMEEVVQKQTDVERVSKAQQSKGSGRGSSPADKLRTCESLRKTPTLPHPPGPSTESPSSHFRCNLSRWQQVWQRANACQRRYNDALYRAEELAEGPVFDFDVWRERFMCWLRYRKTGVMDVFRPVDTDQDGRITRLDFIECILASKFPTNQQELTSVADIFDQNGDGHIDYYQFGLLDPSNRHPTPEIWFLHHVTLRSEP</sequence>
<dbReference type="GO" id="GO:0015629">
    <property type="term" value="C:actin cytoskeleton"/>
    <property type="evidence" value="ECO:0007669"/>
    <property type="project" value="TreeGrafter"/>
</dbReference>
<dbReference type="GO" id="GO:0032886">
    <property type="term" value="P:regulation of microtubule-based process"/>
    <property type="evidence" value="ECO:0007669"/>
    <property type="project" value="TreeGrafter"/>
</dbReference>
<reference evidence="5 6" key="1">
    <citation type="submission" date="2019-04" db="EMBL/GenBank/DDBJ databases">
        <authorList>
            <consortium name="Wellcome Sanger Institute Data Sharing"/>
        </authorList>
    </citation>
    <scope>NUCLEOTIDE SEQUENCE [LARGE SCALE GENOMIC DNA]</scope>
</reference>
<dbReference type="SMART" id="SM00150">
    <property type="entry name" value="SPEC"/>
    <property type="match status" value="4"/>
</dbReference>
<evidence type="ECO:0000313" key="6">
    <source>
        <dbReference type="Proteomes" id="UP000694397"/>
    </source>
</evidence>
<organism evidence="5 6">
    <name type="scientific">Scleropages formosus</name>
    <name type="common">Asian bonytongue</name>
    <name type="synonym">Osteoglossum formosum</name>
    <dbReference type="NCBI Taxonomy" id="113540"/>
    <lineage>
        <taxon>Eukaryota</taxon>
        <taxon>Metazoa</taxon>
        <taxon>Chordata</taxon>
        <taxon>Craniata</taxon>
        <taxon>Vertebrata</taxon>
        <taxon>Euteleostomi</taxon>
        <taxon>Actinopterygii</taxon>
        <taxon>Neopterygii</taxon>
        <taxon>Teleostei</taxon>
        <taxon>Osteoglossocephala</taxon>
        <taxon>Osteoglossomorpha</taxon>
        <taxon>Osteoglossiformes</taxon>
        <taxon>Osteoglossidae</taxon>
        <taxon>Scleropages</taxon>
    </lineage>
</organism>
<gene>
    <name evidence="5" type="primary">LOC108931269</name>
</gene>
<dbReference type="GO" id="GO:0042060">
    <property type="term" value="P:wound healing"/>
    <property type="evidence" value="ECO:0007669"/>
    <property type="project" value="TreeGrafter"/>
</dbReference>
<proteinExistence type="predicted"/>
<dbReference type="InterPro" id="IPR002017">
    <property type="entry name" value="Spectrin_repeat"/>
</dbReference>
<dbReference type="InterPro" id="IPR043197">
    <property type="entry name" value="Plakin"/>
</dbReference>
<dbReference type="InterPro" id="IPR018247">
    <property type="entry name" value="EF_Hand_1_Ca_BS"/>
</dbReference>
<dbReference type="GO" id="GO:0005882">
    <property type="term" value="C:intermediate filament"/>
    <property type="evidence" value="ECO:0007669"/>
    <property type="project" value="TreeGrafter"/>
</dbReference>
<dbReference type="PROSITE" id="PS00018">
    <property type="entry name" value="EF_HAND_1"/>
    <property type="match status" value="1"/>
</dbReference>
<dbReference type="GO" id="GO:0005509">
    <property type="term" value="F:calcium ion binding"/>
    <property type="evidence" value="ECO:0007669"/>
    <property type="project" value="InterPro"/>
</dbReference>
<dbReference type="PANTHER" id="PTHR23169">
    <property type="entry name" value="ENVOPLAKIN"/>
    <property type="match status" value="1"/>
</dbReference>
<dbReference type="PROSITE" id="PS50222">
    <property type="entry name" value="EF_HAND_2"/>
    <property type="match status" value="1"/>
</dbReference>
<dbReference type="AlphaFoldDB" id="A0A8C9SQZ6"/>
<reference evidence="5" key="3">
    <citation type="submission" date="2025-09" db="UniProtKB">
        <authorList>
            <consortium name="Ensembl"/>
        </authorList>
    </citation>
    <scope>IDENTIFICATION</scope>
</reference>
<feature type="domain" description="EF-hand" evidence="4">
    <location>
        <begin position="550"/>
        <end position="585"/>
    </location>
</feature>
<dbReference type="Proteomes" id="UP000694397">
    <property type="component" value="Chromosome 15"/>
</dbReference>
<dbReference type="GO" id="GO:0045104">
    <property type="term" value="P:intermediate filament cytoskeleton organization"/>
    <property type="evidence" value="ECO:0007669"/>
    <property type="project" value="InterPro"/>
</dbReference>
<feature type="region of interest" description="Disordered" evidence="3">
    <location>
        <begin position="449"/>
        <end position="497"/>
    </location>
</feature>
<keyword evidence="1" id="KW-0479">Metal-binding</keyword>
<dbReference type="Gene3D" id="1.10.238.10">
    <property type="entry name" value="EF-hand"/>
    <property type="match status" value="1"/>
</dbReference>